<dbReference type="EMBL" id="BA000022">
    <property type="protein sequence ID" value="BAA18824.1"/>
    <property type="molecule type" value="Genomic_DNA"/>
</dbReference>
<dbReference type="AlphaFoldDB" id="P74705"/>
<accession>P74705</accession>
<dbReference type="PIR" id="S76912">
    <property type="entry name" value="S76912"/>
</dbReference>
<sequence>MLTSMKGLSGLLQFFIGFILGVTLFVGGISLAGYLVFNRFAASPEKPLFPEEQSQPQDDQPSPTGTESPQASPSPSPSPSPTEELPSGAYKAKVIWNGGLNVRTEPDRESDSLATINYNDEVVVLATQGEWSKLRLSGGTEGWVRSGNLEKLPTP</sequence>
<dbReference type="PROSITE" id="PS51781">
    <property type="entry name" value="SH3B"/>
    <property type="match status" value="1"/>
</dbReference>
<gene>
    <name evidence="4" type="ordered locus">slr1178</name>
</gene>
<feature type="domain" description="SH3b" evidence="3">
    <location>
        <begin position="90"/>
        <end position="153"/>
    </location>
</feature>
<protein>
    <submittedName>
        <fullName evidence="4">Slr1178 protein</fullName>
    </submittedName>
</protein>
<proteinExistence type="predicted"/>
<feature type="region of interest" description="Disordered" evidence="1">
    <location>
        <begin position="47"/>
        <end position="88"/>
    </location>
</feature>
<dbReference type="Proteomes" id="UP000001425">
    <property type="component" value="Chromosome"/>
</dbReference>
<evidence type="ECO:0000256" key="2">
    <source>
        <dbReference type="SAM" id="Phobius"/>
    </source>
</evidence>
<dbReference type="eggNOG" id="COG3103">
    <property type="taxonomic scope" value="Bacteria"/>
</dbReference>
<keyword evidence="5" id="KW-1185">Reference proteome</keyword>
<dbReference type="SMART" id="SM00287">
    <property type="entry name" value="SH3b"/>
    <property type="match status" value="1"/>
</dbReference>
<reference evidence="4 5" key="1">
    <citation type="journal article" date="1995" name="DNA Res.">
        <title>Sequence analysis of the genome of the unicellular cyanobacterium Synechocystis sp. strain PCC6803. I. Sequence features in the 1 Mb region from map positions 64% to 92% of the genome.</title>
        <authorList>
            <person name="Kaneko T."/>
            <person name="Tanaka A."/>
            <person name="Sato S."/>
            <person name="Kotani H."/>
            <person name="Sazuka T."/>
            <person name="Miyajima N."/>
            <person name="Sugiura M."/>
            <person name="Tabata S."/>
        </authorList>
    </citation>
    <scope>NUCLEOTIDE SEQUENCE [LARGE SCALE GENOMIC DNA]</scope>
    <source>
        <strain evidence="5">ATCC 27184 / PCC 6803 / Kazusa</strain>
    </source>
</reference>
<name>P74705_SYNY3</name>
<dbReference type="STRING" id="1148.gene:10500596"/>
<reference evidence="4 5" key="2">
    <citation type="journal article" date="1996" name="DNA Res.">
        <title>Sequence analysis of the genome of the unicellular cyanobacterium Synechocystis sp. strain PCC6803. II. Sequence determination of the entire genome and assignment of potential protein-coding regions.</title>
        <authorList>
            <person name="Kaneko T."/>
            <person name="Sato S."/>
            <person name="Kotani H."/>
            <person name="Tanaka A."/>
            <person name="Asamizu E."/>
            <person name="Nakamura Y."/>
            <person name="Miyajima N."/>
            <person name="Hirosawa M."/>
            <person name="Sugiura M."/>
            <person name="Sasamoto S."/>
            <person name="Kimura T."/>
            <person name="Hosouchi T."/>
            <person name="Matsuno A."/>
            <person name="Muraki A."/>
            <person name="Nakazaki N."/>
            <person name="Naruo K."/>
            <person name="Okumura S."/>
            <person name="Shimpo S."/>
            <person name="Takeuchi C."/>
            <person name="Wada T."/>
            <person name="Watanabe A."/>
            <person name="Yamada M."/>
            <person name="Yasuda M."/>
            <person name="Tabata S."/>
        </authorList>
    </citation>
    <scope>NUCLEOTIDE SEQUENCE [LARGE SCALE GENOMIC DNA]</scope>
    <source>
        <strain evidence="5">ATCC 27184 / PCC 6803 / Kazusa</strain>
    </source>
</reference>
<evidence type="ECO:0000313" key="4">
    <source>
        <dbReference type="EMBL" id="BAA18824.1"/>
    </source>
</evidence>
<dbReference type="KEGG" id="syn:slr1178"/>
<evidence type="ECO:0000256" key="1">
    <source>
        <dbReference type="SAM" id="MobiDB-lite"/>
    </source>
</evidence>
<evidence type="ECO:0000259" key="3">
    <source>
        <dbReference type="PROSITE" id="PS51781"/>
    </source>
</evidence>
<dbReference type="InParanoid" id="P74705"/>
<dbReference type="Gene3D" id="2.30.30.40">
    <property type="entry name" value="SH3 Domains"/>
    <property type="match status" value="1"/>
</dbReference>
<feature type="compositionally biased region" description="Low complexity" evidence="1">
    <location>
        <begin position="50"/>
        <end position="71"/>
    </location>
</feature>
<dbReference type="Pfam" id="PF08239">
    <property type="entry name" value="SH3_3"/>
    <property type="match status" value="1"/>
</dbReference>
<keyword evidence="2" id="KW-0812">Transmembrane</keyword>
<dbReference type="PaxDb" id="1148-1653914"/>
<keyword evidence="2" id="KW-0472">Membrane</keyword>
<dbReference type="EnsemblBacteria" id="BAA18824">
    <property type="protein sequence ID" value="BAA18824"/>
    <property type="gene ID" value="BAA18824"/>
</dbReference>
<dbReference type="SMR" id="P74705"/>
<organism evidence="4 5">
    <name type="scientific">Synechocystis sp. (strain ATCC 27184 / PCC 6803 / Kazusa)</name>
    <dbReference type="NCBI Taxonomy" id="1111708"/>
    <lineage>
        <taxon>Bacteria</taxon>
        <taxon>Bacillati</taxon>
        <taxon>Cyanobacteriota</taxon>
        <taxon>Cyanophyceae</taxon>
        <taxon>Synechococcales</taxon>
        <taxon>Merismopediaceae</taxon>
        <taxon>Synechocystis</taxon>
    </lineage>
</organism>
<dbReference type="InterPro" id="IPR003646">
    <property type="entry name" value="SH3-like_bac-type"/>
</dbReference>
<keyword evidence="2" id="KW-1133">Transmembrane helix</keyword>
<feature type="transmembrane region" description="Helical" evidence="2">
    <location>
        <begin position="12"/>
        <end position="37"/>
    </location>
</feature>
<evidence type="ECO:0000313" key="5">
    <source>
        <dbReference type="Proteomes" id="UP000001425"/>
    </source>
</evidence>